<accession>A0A0A1V746</accession>
<organism evidence="1 2">
    <name type="scientific">Metarhizium robertsii</name>
    <dbReference type="NCBI Taxonomy" id="568076"/>
    <lineage>
        <taxon>Eukaryota</taxon>
        <taxon>Fungi</taxon>
        <taxon>Dikarya</taxon>
        <taxon>Ascomycota</taxon>
        <taxon>Pezizomycotina</taxon>
        <taxon>Sordariomycetes</taxon>
        <taxon>Hypocreomycetidae</taxon>
        <taxon>Hypocreales</taxon>
        <taxon>Clavicipitaceae</taxon>
        <taxon>Metarhizium</taxon>
    </lineage>
</organism>
<evidence type="ECO:0000313" key="1">
    <source>
        <dbReference type="EMBL" id="EXV05700.1"/>
    </source>
</evidence>
<protein>
    <submittedName>
        <fullName evidence="1">Uncharacterized protein</fullName>
    </submittedName>
</protein>
<sequence>MSQSWQKDCLAGPRASRVHQRMAPEKLMLDKVSSIDTGLPMLWPFLTRGSLMVVFLSAMWLKVVSLCNPACLTARRLQTDDNKQLLETMANLTTMHCTPYCTICGKLEWTRGPMQTRSIIREGLWKDTSAEATSRLSPRCDVRWKRWKGRTRATAITKPPASTPLLSMDVKGSENISMLLRTHSGRRTLAMQGDAANCGIPFRVHAEMPACG</sequence>
<proteinExistence type="predicted"/>
<dbReference type="AlphaFoldDB" id="A0A0A1V746"/>
<gene>
    <name evidence="1" type="ORF">X797_000417</name>
</gene>
<evidence type="ECO:0000313" key="2">
    <source>
        <dbReference type="Proteomes" id="UP000030151"/>
    </source>
</evidence>
<name>A0A0A1V746_9HYPO</name>
<comment type="caution">
    <text evidence="1">The sequence shown here is derived from an EMBL/GenBank/DDBJ whole genome shotgun (WGS) entry which is preliminary data.</text>
</comment>
<dbReference type="EMBL" id="JELW01000001">
    <property type="protein sequence ID" value="EXV05700.1"/>
    <property type="molecule type" value="Genomic_DNA"/>
</dbReference>
<dbReference type="HOGENOM" id="CLU_1299986_0_0_1"/>
<reference evidence="1 2" key="1">
    <citation type="submission" date="2014-02" db="EMBL/GenBank/DDBJ databases">
        <title>The genome sequence of the entomopathogenic fungus Metarhizium robertsii ARSEF 2575.</title>
        <authorList>
            <person name="Giuliano Garisto Donzelli B."/>
            <person name="Roe B.A."/>
            <person name="Macmil S.L."/>
            <person name="Krasnoff S.B."/>
            <person name="Gibson D.M."/>
        </authorList>
    </citation>
    <scope>NUCLEOTIDE SEQUENCE [LARGE SCALE GENOMIC DNA]</scope>
    <source>
        <strain evidence="1 2">ARSEF 2575</strain>
    </source>
</reference>
<dbReference type="Proteomes" id="UP000030151">
    <property type="component" value="Unassembled WGS sequence"/>
</dbReference>